<reference evidence="2 3" key="1">
    <citation type="submission" date="2022-01" db="EMBL/GenBank/DDBJ databases">
        <authorList>
            <person name="Won M."/>
            <person name="Kim S.-J."/>
            <person name="Kwon S.-W."/>
        </authorList>
    </citation>
    <scope>NUCLEOTIDE SEQUENCE [LARGE SCALE GENOMIC DNA]</scope>
    <source>
        <strain evidence="2 3">KCTC 23505</strain>
    </source>
</reference>
<dbReference type="SUPFAM" id="SSF46955">
    <property type="entry name" value="Putative DNA-binding domain"/>
    <property type="match status" value="1"/>
</dbReference>
<dbReference type="Proteomes" id="UP001521209">
    <property type="component" value="Unassembled WGS sequence"/>
</dbReference>
<dbReference type="NCBIfam" id="TIGR01764">
    <property type="entry name" value="excise"/>
    <property type="match status" value="1"/>
</dbReference>
<dbReference type="InterPro" id="IPR010093">
    <property type="entry name" value="SinI_DNA-bd"/>
</dbReference>
<name>A0ABS9E0T2_9PROT</name>
<dbReference type="InterPro" id="IPR041657">
    <property type="entry name" value="HTH_17"/>
</dbReference>
<dbReference type="InterPro" id="IPR009061">
    <property type="entry name" value="DNA-bd_dom_put_sf"/>
</dbReference>
<gene>
    <name evidence="2" type="ORF">L2A60_17960</name>
</gene>
<dbReference type="Pfam" id="PF12728">
    <property type="entry name" value="HTH_17"/>
    <property type="match status" value="1"/>
</dbReference>
<comment type="caution">
    <text evidence="2">The sequence shown here is derived from an EMBL/GenBank/DDBJ whole genome shotgun (WGS) entry which is preliminary data.</text>
</comment>
<accession>A0ABS9E0T2</accession>
<dbReference type="RefSeq" id="WP_235705835.1">
    <property type="nucleotide sequence ID" value="NZ_JAKGBZ010000060.1"/>
</dbReference>
<proteinExistence type="predicted"/>
<evidence type="ECO:0000313" key="2">
    <source>
        <dbReference type="EMBL" id="MCF3948553.1"/>
    </source>
</evidence>
<evidence type="ECO:0000259" key="1">
    <source>
        <dbReference type="Pfam" id="PF12728"/>
    </source>
</evidence>
<keyword evidence="3" id="KW-1185">Reference proteome</keyword>
<evidence type="ECO:0000313" key="3">
    <source>
        <dbReference type="Proteomes" id="UP001521209"/>
    </source>
</evidence>
<feature type="domain" description="Helix-turn-helix" evidence="1">
    <location>
        <begin position="43"/>
        <end position="86"/>
    </location>
</feature>
<protein>
    <submittedName>
        <fullName evidence="2">Helix-turn-helix domain-containing protein</fullName>
    </submittedName>
</protein>
<organism evidence="2 3">
    <name type="scientific">Acidiphilium iwatense</name>
    <dbReference type="NCBI Taxonomy" id="768198"/>
    <lineage>
        <taxon>Bacteria</taxon>
        <taxon>Pseudomonadati</taxon>
        <taxon>Pseudomonadota</taxon>
        <taxon>Alphaproteobacteria</taxon>
        <taxon>Acetobacterales</taxon>
        <taxon>Acidocellaceae</taxon>
        <taxon>Acidiphilium</taxon>
    </lineage>
</organism>
<sequence>MPELKIFSATSAATATPSGGGAENCCPSLSSPSELDRRLMPLDTVAEVFGRSRRTVRWWIAEGRLPSVRIGRTPFVPSEAIDRLITAAVGSVLDDQNNSCQISILDNDHE</sequence>
<dbReference type="EMBL" id="JAKGBZ010000060">
    <property type="protein sequence ID" value="MCF3948553.1"/>
    <property type="molecule type" value="Genomic_DNA"/>
</dbReference>